<evidence type="ECO:0000313" key="2">
    <source>
        <dbReference type="Proteomes" id="UP001257659"/>
    </source>
</evidence>
<comment type="caution">
    <text evidence="1">The sequence shown here is derived from an EMBL/GenBank/DDBJ whole genome shotgun (WGS) entry which is preliminary data.</text>
</comment>
<organism evidence="1 2">
    <name type="scientific">Mesonia maritima</name>
    <dbReference type="NCBI Taxonomy" id="1793873"/>
    <lineage>
        <taxon>Bacteria</taxon>
        <taxon>Pseudomonadati</taxon>
        <taxon>Bacteroidota</taxon>
        <taxon>Flavobacteriia</taxon>
        <taxon>Flavobacteriales</taxon>
        <taxon>Flavobacteriaceae</taxon>
        <taxon>Mesonia</taxon>
    </lineage>
</organism>
<keyword evidence="2" id="KW-1185">Reference proteome</keyword>
<reference evidence="1 2" key="1">
    <citation type="submission" date="2023-07" db="EMBL/GenBank/DDBJ databases">
        <title>Genomic Encyclopedia of Type Strains, Phase IV (KMG-IV): sequencing the most valuable type-strain genomes for metagenomic binning, comparative biology and taxonomic classification.</title>
        <authorList>
            <person name="Goeker M."/>
        </authorList>
    </citation>
    <scope>NUCLEOTIDE SEQUENCE [LARGE SCALE GENOMIC DNA]</scope>
    <source>
        <strain evidence="1 2">DSM 102814</strain>
    </source>
</reference>
<accession>A0ABU1K5R5</accession>
<dbReference type="EMBL" id="JAVDQA010000004">
    <property type="protein sequence ID" value="MDR6300961.1"/>
    <property type="molecule type" value="Genomic_DNA"/>
</dbReference>
<sequence length="38" mass="4520">MEIHKVNLQSKLNTFSEYWMPKIVGELNNQLVKIAKFK</sequence>
<evidence type="ECO:0000313" key="1">
    <source>
        <dbReference type="EMBL" id="MDR6300961.1"/>
    </source>
</evidence>
<gene>
    <name evidence="1" type="ORF">GGR31_001608</name>
</gene>
<dbReference type="Proteomes" id="UP001257659">
    <property type="component" value="Unassembled WGS sequence"/>
</dbReference>
<protein>
    <submittedName>
        <fullName evidence="1">Uncharacterized protein</fullName>
    </submittedName>
</protein>
<dbReference type="InterPro" id="IPR014710">
    <property type="entry name" value="RmlC-like_jellyroll"/>
</dbReference>
<proteinExistence type="predicted"/>
<name>A0ABU1K5R5_9FLAO</name>
<dbReference type="Gene3D" id="2.60.120.10">
    <property type="entry name" value="Jelly Rolls"/>
    <property type="match status" value="1"/>
</dbReference>